<dbReference type="GO" id="GO:0004630">
    <property type="term" value="F:phospholipase D activity"/>
    <property type="evidence" value="ECO:0007669"/>
    <property type="project" value="UniProtKB-EC"/>
</dbReference>
<proteinExistence type="inferred from homology"/>
<dbReference type="AlphaFoldDB" id="A0A1H4H3H3"/>
<evidence type="ECO:0000259" key="7">
    <source>
        <dbReference type="PROSITE" id="PS50035"/>
    </source>
</evidence>
<name>A0A1H4H3H3_9BACI</name>
<evidence type="ECO:0000256" key="6">
    <source>
        <dbReference type="ARBA" id="ARBA00023098"/>
    </source>
</evidence>
<organism evidence="8 9">
    <name type="scientific">Thalassobacillus cyri</name>
    <dbReference type="NCBI Taxonomy" id="571932"/>
    <lineage>
        <taxon>Bacteria</taxon>
        <taxon>Bacillati</taxon>
        <taxon>Bacillota</taxon>
        <taxon>Bacilli</taxon>
        <taxon>Bacillales</taxon>
        <taxon>Bacillaceae</taxon>
        <taxon>Thalassobacillus</taxon>
    </lineage>
</organism>
<dbReference type="EMBL" id="FNQR01000022">
    <property type="protein sequence ID" value="SEB16355.1"/>
    <property type="molecule type" value="Genomic_DNA"/>
</dbReference>
<accession>A0A1H4H3H3</accession>
<gene>
    <name evidence="8" type="ORF">SAMN05421743_1228</name>
</gene>
<dbReference type="STRING" id="571932.SAMN05421743_1228"/>
<keyword evidence="9" id="KW-1185">Reference proteome</keyword>
<keyword evidence="5" id="KW-0442">Lipid degradation</keyword>
<dbReference type="PROSITE" id="PS50035">
    <property type="entry name" value="PLD"/>
    <property type="match status" value="1"/>
</dbReference>
<dbReference type="Proteomes" id="UP000198584">
    <property type="component" value="Unassembled WGS sequence"/>
</dbReference>
<dbReference type="GO" id="GO:0006793">
    <property type="term" value="P:phosphorus metabolic process"/>
    <property type="evidence" value="ECO:0007669"/>
    <property type="project" value="UniProtKB-ARBA"/>
</dbReference>
<dbReference type="PANTHER" id="PTHR43856:SF1">
    <property type="entry name" value="MITOCHONDRIAL CARDIOLIPIN HYDROLASE"/>
    <property type="match status" value="1"/>
</dbReference>
<evidence type="ECO:0000313" key="9">
    <source>
        <dbReference type="Proteomes" id="UP000198584"/>
    </source>
</evidence>
<dbReference type="GO" id="GO:0016042">
    <property type="term" value="P:lipid catabolic process"/>
    <property type="evidence" value="ECO:0007669"/>
    <property type="project" value="UniProtKB-KW"/>
</dbReference>
<dbReference type="InterPro" id="IPR001736">
    <property type="entry name" value="PLipase_D/transphosphatidylase"/>
</dbReference>
<protein>
    <recommendedName>
        <fullName evidence="3">phospholipase D</fullName>
        <ecNumber evidence="3">3.1.4.4</ecNumber>
    </recommendedName>
</protein>
<dbReference type="GO" id="GO:0016891">
    <property type="term" value="F:RNA endonuclease activity producing 5'-phosphomonoesters, hydrolytic mechanism"/>
    <property type="evidence" value="ECO:0007669"/>
    <property type="project" value="TreeGrafter"/>
</dbReference>
<feature type="domain" description="PLD phosphodiesterase" evidence="7">
    <location>
        <begin position="118"/>
        <end position="145"/>
    </location>
</feature>
<sequence length="191" mass="21962">MELLTAAGFTLIAGAVSYVAYRKYQAISEKSTDYIFSRSNRSPKEELLQIINETNHTLDVAVFILTEEDFVTHICKASKRGVHVRVLTDDNQVKTLSKQTANVHRLLHCGVPIKVNNHEGIMHLKMMIADQKVITAGSYNFTYSAEHRNDELIVIMRDRKMAQEWTKVFNAKWKDSRNYKSYHLLPGKKYA</sequence>
<evidence type="ECO:0000256" key="4">
    <source>
        <dbReference type="ARBA" id="ARBA00022801"/>
    </source>
</evidence>
<keyword evidence="4" id="KW-0378">Hydrolase</keyword>
<evidence type="ECO:0000256" key="3">
    <source>
        <dbReference type="ARBA" id="ARBA00012027"/>
    </source>
</evidence>
<dbReference type="Pfam" id="PF13091">
    <property type="entry name" value="PLDc_2"/>
    <property type="match status" value="1"/>
</dbReference>
<comment type="catalytic activity">
    <reaction evidence="1">
        <text>a 1,2-diacyl-sn-glycero-3-phosphocholine + H2O = a 1,2-diacyl-sn-glycero-3-phosphate + choline + H(+)</text>
        <dbReference type="Rhea" id="RHEA:14445"/>
        <dbReference type="ChEBI" id="CHEBI:15354"/>
        <dbReference type="ChEBI" id="CHEBI:15377"/>
        <dbReference type="ChEBI" id="CHEBI:15378"/>
        <dbReference type="ChEBI" id="CHEBI:57643"/>
        <dbReference type="ChEBI" id="CHEBI:58608"/>
        <dbReference type="EC" id="3.1.4.4"/>
    </reaction>
</comment>
<evidence type="ECO:0000256" key="5">
    <source>
        <dbReference type="ARBA" id="ARBA00022963"/>
    </source>
</evidence>
<dbReference type="EC" id="3.1.4.4" evidence="3"/>
<dbReference type="Gene3D" id="3.30.870.10">
    <property type="entry name" value="Endonuclease Chain A"/>
    <property type="match status" value="1"/>
</dbReference>
<evidence type="ECO:0000256" key="1">
    <source>
        <dbReference type="ARBA" id="ARBA00000798"/>
    </source>
</evidence>
<evidence type="ECO:0000313" key="8">
    <source>
        <dbReference type="EMBL" id="SEB16355.1"/>
    </source>
</evidence>
<dbReference type="PANTHER" id="PTHR43856">
    <property type="entry name" value="CARDIOLIPIN HYDROLASE"/>
    <property type="match status" value="1"/>
</dbReference>
<dbReference type="InterPro" id="IPR025202">
    <property type="entry name" value="PLD-like_dom"/>
</dbReference>
<comment type="similarity">
    <text evidence="2">Belongs to the phospholipase D family.</text>
</comment>
<dbReference type="InterPro" id="IPR051406">
    <property type="entry name" value="PLD_domain"/>
</dbReference>
<dbReference type="SUPFAM" id="SSF56024">
    <property type="entry name" value="Phospholipase D/nuclease"/>
    <property type="match status" value="1"/>
</dbReference>
<keyword evidence="6" id="KW-0443">Lipid metabolism</keyword>
<reference evidence="8 9" key="1">
    <citation type="submission" date="2016-10" db="EMBL/GenBank/DDBJ databases">
        <authorList>
            <person name="de Groot N.N."/>
        </authorList>
    </citation>
    <scope>NUCLEOTIDE SEQUENCE [LARGE SCALE GENOMIC DNA]</scope>
    <source>
        <strain evidence="8 9">CCM7597</strain>
    </source>
</reference>
<dbReference type="RefSeq" id="WP_176791740.1">
    <property type="nucleotide sequence ID" value="NZ_FNQR01000022.1"/>
</dbReference>
<evidence type="ECO:0000256" key="2">
    <source>
        <dbReference type="ARBA" id="ARBA00008664"/>
    </source>
</evidence>